<dbReference type="STRING" id="348802.A0A0D2D0Z1"/>
<feature type="compositionally biased region" description="Basic and acidic residues" evidence="1">
    <location>
        <begin position="98"/>
        <end position="107"/>
    </location>
</feature>
<dbReference type="HOGENOM" id="CLU_1602743_0_0_1"/>
<organism evidence="2 3">
    <name type="scientific">Exophiala xenobiotica</name>
    <dbReference type="NCBI Taxonomy" id="348802"/>
    <lineage>
        <taxon>Eukaryota</taxon>
        <taxon>Fungi</taxon>
        <taxon>Dikarya</taxon>
        <taxon>Ascomycota</taxon>
        <taxon>Pezizomycotina</taxon>
        <taxon>Eurotiomycetes</taxon>
        <taxon>Chaetothyriomycetidae</taxon>
        <taxon>Chaetothyriales</taxon>
        <taxon>Herpotrichiellaceae</taxon>
        <taxon>Exophiala</taxon>
    </lineage>
</organism>
<evidence type="ECO:0000313" key="3">
    <source>
        <dbReference type="Proteomes" id="UP000054342"/>
    </source>
</evidence>
<gene>
    <name evidence="2" type="ORF">PV05_04731</name>
</gene>
<dbReference type="EMBL" id="KN847319">
    <property type="protein sequence ID" value="KIW56032.1"/>
    <property type="molecule type" value="Genomic_DNA"/>
</dbReference>
<dbReference type="GeneID" id="25326639"/>
<reference evidence="2 3" key="1">
    <citation type="submission" date="2015-01" db="EMBL/GenBank/DDBJ databases">
        <title>The Genome Sequence of Exophiala xenobiotica CBS118157.</title>
        <authorList>
            <consortium name="The Broad Institute Genomics Platform"/>
            <person name="Cuomo C."/>
            <person name="de Hoog S."/>
            <person name="Gorbushina A."/>
            <person name="Stielow B."/>
            <person name="Teixiera M."/>
            <person name="Abouelleil A."/>
            <person name="Chapman S.B."/>
            <person name="Priest M."/>
            <person name="Young S.K."/>
            <person name="Wortman J."/>
            <person name="Nusbaum C."/>
            <person name="Birren B."/>
        </authorList>
    </citation>
    <scope>NUCLEOTIDE SEQUENCE [LARGE SCALE GENOMIC DNA]</scope>
    <source>
        <strain evidence="2 3">CBS 118157</strain>
    </source>
</reference>
<dbReference type="AlphaFoldDB" id="A0A0D2D0Z1"/>
<evidence type="ECO:0000256" key="1">
    <source>
        <dbReference type="SAM" id="MobiDB-lite"/>
    </source>
</evidence>
<feature type="region of interest" description="Disordered" evidence="1">
    <location>
        <begin position="70"/>
        <end position="125"/>
    </location>
</feature>
<keyword evidence="3" id="KW-1185">Reference proteome</keyword>
<dbReference type="RefSeq" id="XP_013316616.1">
    <property type="nucleotide sequence ID" value="XM_013461162.1"/>
</dbReference>
<feature type="compositionally biased region" description="Basic and acidic residues" evidence="1">
    <location>
        <begin position="82"/>
        <end position="91"/>
    </location>
</feature>
<accession>A0A0D2D0Z1</accession>
<name>A0A0D2D0Z1_9EURO</name>
<sequence>MMGDSVKNETWWSTIEETPVNIEKLLLLCHNQGQLEKESYIVDCLTPAQIDAKSRCANCNARVKRRPRASTPLNHITLNATDRNEEDHGKIDTPGSKDIQKRGKPRTESTAQDLKSAATPPRPKCRYHTGRVRYKIFSCCRKHVSQPGCVIEQEHTLPPFNDPKAR</sequence>
<evidence type="ECO:0000313" key="2">
    <source>
        <dbReference type="EMBL" id="KIW56032.1"/>
    </source>
</evidence>
<dbReference type="Proteomes" id="UP000054342">
    <property type="component" value="Unassembled WGS sequence"/>
</dbReference>
<feature type="compositionally biased region" description="Polar residues" evidence="1">
    <location>
        <begin position="71"/>
        <end position="81"/>
    </location>
</feature>
<proteinExistence type="predicted"/>
<protein>
    <submittedName>
        <fullName evidence="2">Uncharacterized protein</fullName>
    </submittedName>
</protein>